<keyword evidence="2" id="KW-1185">Reference proteome</keyword>
<proteinExistence type="predicted"/>
<accession>A0A813V224</accession>
<sequence length="101" mass="12220">MLKINSLIDDIDLKQMRNFKDINAKWMFLKSEITKIIDKVAPNRKISVKNNNQFPWYDDDLIRLKHQKNAAYKRFYRTQSIVDKEIYEYFTIRLKATTTKS</sequence>
<reference evidence="1" key="1">
    <citation type="submission" date="2021-02" db="EMBL/GenBank/DDBJ databases">
        <authorList>
            <person name="Nowell W R."/>
        </authorList>
    </citation>
    <scope>NUCLEOTIDE SEQUENCE</scope>
    <source>
        <strain evidence="1">Ploen Becks lab</strain>
    </source>
</reference>
<organism evidence="1 2">
    <name type="scientific">Brachionus calyciflorus</name>
    <dbReference type="NCBI Taxonomy" id="104777"/>
    <lineage>
        <taxon>Eukaryota</taxon>
        <taxon>Metazoa</taxon>
        <taxon>Spiralia</taxon>
        <taxon>Gnathifera</taxon>
        <taxon>Rotifera</taxon>
        <taxon>Eurotatoria</taxon>
        <taxon>Monogononta</taxon>
        <taxon>Pseudotrocha</taxon>
        <taxon>Ploima</taxon>
        <taxon>Brachionidae</taxon>
        <taxon>Brachionus</taxon>
    </lineage>
</organism>
<dbReference type="AlphaFoldDB" id="A0A813V224"/>
<name>A0A813V224_9BILA</name>
<dbReference type="Proteomes" id="UP000663879">
    <property type="component" value="Unassembled WGS sequence"/>
</dbReference>
<comment type="caution">
    <text evidence="1">The sequence shown here is derived from an EMBL/GenBank/DDBJ whole genome shotgun (WGS) entry which is preliminary data.</text>
</comment>
<gene>
    <name evidence="1" type="ORF">OXX778_LOCUS7940</name>
</gene>
<protein>
    <submittedName>
        <fullName evidence="1">Uncharacterized protein</fullName>
    </submittedName>
</protein>
<evidence type="ECO:0000313" key="1">
    <source>
        <dbReference type="EMBL" id="CAF0830513.1"/>
    </source>
</evidence>
<evidence type="ECO:0000313" key="2">
    <source>
        <dbReference type="Proteomes" id="UP000663879"/>
    </source>
</evidence>
<dbReference type="EMBL" id="CAJNOC010001054">
    <property type="protein sequence ID" value="CAF0830513.1"/>
    <property type="molecule type" value="Genomic_DNA"/>
</dbReference>
<dbReference type="OrthoDB" id="5953030at2759"/>